<dbReference type="PANTHER" id="PTHR33867:SF1">
    <property type="entry name" value="RIBOSOME MATURATION FACTOR RIMP"/>
    <property type="match status" value="1"/>
</dbReference>
<dbReference type="GO" id="GO:0005737">
    <property type="term" value="C:cytoplasm"/>
    <property type="evidence" value="ECO:0007669"/>
    <property type="project" value="UniProtKB-SubCell"/>
</dbReference>
<dbReference type="EMBL" id="AJJU01000003">
    <property type="protein sequence ID" value="EID76028.1"/>
    <property type="molecule type" value="Genomic_DNA"/>
</dbReference>
<keyword evidence="1 3" id="KW-0963">Cytoplasm</keyword>
<comment type="function">
    <text evidence="3">Required for maturation of 30S ribosomal subunits.</text>
</comment>
<dbReference type="Gene3D" id="3.30.300.70">
    <property type="entry name" value="RimP-like superfamily, N-terminal"/>
    <property type="match status" value="1"/>
</dbReference>
<keyword evidence="6" id="KW-1185">Reference proteome</keyword>
<dbReference type="NCBIfam" id="NF002531">
    <property type="entry name" value="PRK02001.1"/>
    <property type="match status" value="1"/>
</dbReference>
<dbReference type="PATRIC" id="fig|946077.3.peg.764"/>
<dbReference type="SUPFAM" id="SSF75420">
    <property type="entry name" value="YhbC-like, N-terminal domain"/>
    <property type="match status" value="1"/>
</dbReference>
<dbReference type="RefSeq" id="WP_008237590.1">
    <property type="nucleotide sequence ID" value="NZ_AJJU01000003.1"/>
</dbReference>
<dbReference type="InterPro" id="IPR035956">
    <property type="entry name" value="RimP_N_sf"/>
</dbReference>
<comment type="subcellular location">
    <subcellularLocation>
        <location evidence="3">Cytoplasm</location>
    </subcellularLocation>
</comment>
<dbReference type="STRING" id="946077.W5A_03759"/>
<organism evidence="5 6">
    <name type="scientific">Imtechella halotolerans K1</name>
    <dbReference type="NCBI Taxonomy" id="946077"/>
    <lineage>
        <taxon>Bacteria</taxon>
        <taxon>Pseudomonadati</taxon>
        <taxon>Bacteroidota</taxon>
        <taxon>Flavobacteriia</taxon>
        <taxon>Flavobacteriales</taxon>
        <taxon>Flavobacteriaceae</taxon>
        <taxon>Imtechella</taxon>
    </lineage>
</organism>
<reference evidence="5 6" key="1">
    <citation type="journal article" date="2012" name="J. Bacteriol.">
        <title>Genome Sequence of the Halotolerant Bacterium Imtechella halotolerans K1T.</title>
        <authorList>
            <person name="Kumar S."/>
            <person name="Vikram S."/>
            <person name="Subramanian S."/>
            <person name="Raghava G.P."/>
            <person name="Pinnaka A.K."/>
        </authorList>
    </citation>
    <scope>NUCLEOTIDE SEQUENCE [LARGE SCALE GENOMIC DNA]</scope>
    <source>
        <strain evidence="5 6">K1</strain>
    </source>
</reference>
<dbReference type="eggNOG" id="COG0779">
    <property type="taxonomic scope" value="Bacteria"/>
</dbReference>
<comment type="caution">
    <text evidence="5">The sequence shown here is derived from an EMBL/GenBank/DDBJ whole genome shotgun (WGS) entry which is preliminary data.</text>
</comment>
<name>I0WI12_9FLAO</name>
<dbReference type="Pfam" id="PF02576">
    <property type="entry name" value="RimP_N"/>
    <property type="match status" value="1"/>
</dbReference>
<evidence type="ECO:0000256" key="2">
    <source>
        <dbReference type="ARBA" id="ARBA00022517"/>
    </source>
</evidence>
<keyword evidence="2 3" id="KW-0690">Ribosome biogenesis</keyword>
<comment type="similarity">
    <text evidence="3">Belongs to the RimP family.</text>
</comment>
<dbReference type="GO" id="GO:0042274">
    <property type="term" value="P:ribosomal small subunit biogenesis"/>
    <property type="evidence" value="ECO:0007669"/>
    <property type="project" value="UniProtKB-UniRule"/>
</dbReference>
<dbReference type="HAMAP" id="MF_01077">
    <property type="entry name" value="RimP"/>
    <property type="match status" value="1"/>
</dbReference>
<evidence type="ECO:0000313" key="6">
    <source>
        <dbReference type="Proteomes" id="UP000005938"/>
    </source>
</evidence>
<dbReference type="InterPro" id="IPR028989">
    <property type="entry name" value="RimP_N"/>
</dbReference>
<gene>
    <name evidence="3" type="primary">rimP</name>
    <name evidence="5" type="ORF">W5A_03759</name>
</gene>
<sequence length="155" mass="17306">MKFEEKVKKLLDEALEADNSLFLIDFSIGQGNVIKVVIDGDNGVSINDCISVSRAIEHNLDREEEDFSLEVTSYGISLPLRVPRQYVKNIGRILKVELTDGTKLEGEVLNATDQEVVMAYQVREPKPIGKGKITVTKEQIIALSNIVEAKVMIKF</sequence>
<dbReference type="AlphaFoldDB" id="I0WI12"/>
<evidence type="ECO:0000256" key="1">
    <source>
        <dbReference type="ARBA" id="ARBA00022490"/>
    </source>
</evidence>
<evidence type="ECO:0000313" key="5">
    <source>
        <dbReference type="EMBL" id="EID76028.1"/>
    </source>
</evidence>
<dbReference type="Proteomes" id="UP000005938">
    <property type="component" value="Unassembled WGS sequence"/>
</dbReference>
<protein>
    <recommendedName>
        <fullName evidence="3">Ribosome maturation factor RimP</fullName>
    </recommendedName>
</protein>
<accession>I0WI12</accession>
<proteinExistence type="inferred from homology"/>
<evidence type="ECO:0000259" key="4">
    <source>
        <dbReference type="Pfam" id="PF02576"/>
    </source>
</evidence>
<dbReference type="OrthoDB" id="9789702at2"/>
<feature type="domain" description="Ribosome maturation factor RimP N-terminal" evidence="4">
    <location>
        <begin position="20"/>
        <end position="76"/>
    </location>
</feature>
<evidence type="ECO:0000256" key="3">
    <source>
        <dbReference type="HAMAP-Rule" id="MF_01077"/>
    </source>
</evidence>
<dbReference type="PANTHER" id="PTHR33867">
    <property type="entry name" value="RIBOSOME MATURATION FACTOR RIMP"/>
    <property type="match status" value="1"/>
</dbReference>
<dbReference type="InterPro" id="IPR003728">
    <property type="entry name" value="Ribosome_maturation_RimP"/>
</dbReference>